<keyword evidence="2" id="KW-1185">Reference proteome</keyword>
<dbReference type="PANTHER" id="PTHR31702:SF2">
    <property type="entry name" value="TESTIS-EXPRESSED PROTEIN 33"/>
    <property type="match status" value="1"/>
</dbReference>
<dbReference type="Pfam" id="PF15400">
    <property type="entry name" value="TEX33"/>
    <property type="match status" value="1"/>
</dbReference>
<organism evidence="1 2">
    <name type="scientific">Tegillarca granosa</name>
    <name type="common">Malaysian cockle</name>
    <name type="synonym">Anadara granosa</name>
    <dbReference type="NCBI Taxonomy" id="220873"/>
    <lineage>
        <taxon>Eukaryota</taxon>
        <taxon>Metazoa</taxon>
        <taxon>Spiralia</taxon>
        <taxon>Lophotrochozoa</taxon>
        <taxon>Mollusca</taxon>
        <taxon>Bivalvia</taxon>
        <taxon>Autobranchia</taxon>
        <taxon>Pteriomorphia</taxon>
        <taxon>Arcoida</taxon>
        <taxon>Arcoidea</taxon>
        <taxon>Arcidae</taxon>
        <taxon>Tegillarca</taxon>
    </lineage>
</organism>
<protein>
    <submittedName>
        <fullName evidence="1">Uncharacterized protein</fullName>
    </submittedName>
</protein>
<dbReference type="InterPro" id="IPR029234">
    <property type="entry name" value="CIMIP4"/>
</dbReference>
<evidence type="ECO:0000313" key="2">
    <source>
        <dbReference type="Proteomes" id="UP001217089"/>
    </source>
</evidence>
<evidence type="ECO:0000313" key="1">
    <source>
        <dbReference type="EMBL" id="KAJ8318870.1"/>
    </source>
</evidence>
<accession>A0ABQ9FT31</accession>
<dbReference type="EMBL" id="JARBDR010000214">
    <property type="protein sequence ID" value="KAJ8318870.1"/>
    <property type="molecule type" value="Genomic_DNA"/>
</dbReference>
<reference evidence="1 2" key="1">
    <citation type="submission" date="2022-12" db="EMBL/GenBank/DDBJ databases">
        <title>Chromosome-level genome of Tegillarca granosa.</title>
        <authorList>
            <person name="Kim J."/>
        </authorList>
    </citation>
    <scope>NUCLEOTIDE SEQUENCE [LARGE SCALE GENOMIC DNA]</scope>
    <source>
        <strain evidence="1">Teg-2019</strain>
        <tissue evidence="1">Adductor muscle</tissue>
    </source>
</reference>
<name>A0ABQ9FT31_TEGGR</name>
<sequence>MNKQAMNVFKDMNDVGLSENNSYNRDKYRQRAPVHKYSLMGDVLRNGNEVYRREQTEIPKFNRNSIDTSQPNVALVRHASAREQRSSEGAVRLPPNIRHQFGSRVCDSLLSDKKVVEKTMKDQERMKEILQRKSTKVTIPKMDQTLNPEYESLGNAMRMNVFPGYTINHKISTMKDTFTDSVFLKRYHDPDQWRMQRDELSTWAEHNVLQQRMKKAWEEYFLETLAKKAQKA</sequence>
<gene>
    <name evidence="1" type="ORF">KUTeg_003961</name>
</gene>
<dbReference type="Proteomes" id="UP001217089">
    <property type="component" value="Unassembled WGS sequence"/>
</dbReference>
<comment type="caution">
    <text evidence="1">The sequence shown here is derived from an EMBL/GenBank/DDBJ whole genome shotgun (WGS) entry which is preliminary data.</text>
</comment>
<dbReference type="PANTHER" id="PTHR31702">
    <property type="entry name" value="TESTIS-EXPRESSED PROTEIN 33"/>
    <property type="match status" value="1"/>
</dbReference>
<proteinExistence type="predicted"/>